<organism evidence="1 2">
    <name type="scientific">Flavobacterium frigoris</name>
    <dbReference type="NCBI Taxonomy" id="229204"/>
    <lineage>
        <taxon>Bacteria</taxon>
        <taxon>Pseudomonadati</taxon>
        <taxon>Bacteroidota</taxon>
        <taxon>Flavobacteriia</taxon>
        <taxon>Flavobacteriales</taxon>
        <taxon>Flavobacteriaceae</taxon>
        <taxon>Flavobacterium</taxon>
    </lineage>
</organism>
<keyword evidence="2" id="KW-1185">Reference proteome</keyword>
<dbReference type="OrthoDB" id="9803979at2"/>
<dbReference type="Proteomes" id="UP000183658">
    <property type="component" value="Unassembled WGS sequence"/>
</dbReference>
<reference evidence="2" key="1">
    <citation type="submission" date="2016-10" db="EMBL/GenBank/DDBJ databases">
        <authorList>
            <person name="Varghese N."/>
            <person name="Submissions S."/>
        </authorList>
    </citation>
    <scope>NUCLEOTIDE SEQUENCE [LARGE SCALE GENOMIC DNA]</scope>
    <source>
        <strain evidence="2">DSM 15719</strain>
    </source>
</reference>
<protein>
    <submittedName>
        <fullName evidence="1">Uncharacterized protein</fullName>
    </submittedName>
</protein>
<name>A0A1H9QEL4_FLAFI</name>
<evidence type="ECO:0000313" key="2">
    <source>
        <dbReference type="Proteomes" id="UP000183658"/>
    </source>
</evidence>
<dbReference type="EMBL" id="FOFZ01000016">
    <property type="protein sequence ID" value="SER58904.1"/>
    <property type="molecule type" value="Genomic_DNA"/>
</dbReference>
<gene>
    <name evidence="1" type="ORF">SAMN05444355_11619</name>
</gene>
<sequence>MNLKEKLHLTCKTGNEHFISNENHLSFNLLDFWRWSSSDILSNATRGILAEFIVSKALNADINQIRTEWDPYDLTTPEGVKVEVKSSAYLQTWDQTEHSKISFGVRQAKPYGTEIGKRVEIAIRSADIYIFCLLNHLDKSTVNPLNLNQWEFYVCSTEELNNYVKDQKTLSLNALKKLTSSIKYEELQNQVNNRTKP</sequence>
<accession>A0A1H9QEL4</accession>
<proteinExistence type="predicted"/>
<dbReference type="AlphaFoldDB" id="A0A1H9QEL4"/>
<evidence type="ECO:0000313" key="1">
    <source>
        <dbReference type="EMBL" id="SER58904.1"/>
    </source>
</evidence>
<dbReference type="RefSeq" id="WP_074724380.1">
    <property type="nucleotide sequence ID" value="NZ_CBCRVS010000017.1"/>
</dbReference>